<dbReference type="EMBL" id="JAVLAQ010000004">
    <property type="protein sequence ID" value="MDT6991857.1"/>
    <property type="molecule type" value="Genomic_DNA"/>
</dbReference>
<dbReference type="PANTHER" id="PTHR32385:SF15">
    <property type="entry name" value="INOSITOL PHOSPHOCERAMIDE MANNOSYLTRANSFERASE 1"/>
    <property type="match status" value="1"/>
</dbReference>
<evidence type="ECO:0000256" key="1">
    <source>
        <dbReference type="ARBA" id="ARBA00022679"/>
    </source>
</evidence>
<dbReference type="InterPro" id="IPR007577">
    <property type="entry name" value="GlycoTrfase_DXD_sugar-bd_CS"/>
</dbReference>
<dbReference type="GO" id="GO:0016020">
    <property type="term" value="C:membrane"/>
    <property type="evidence" value="ECO:0007669"/>
    <property type="project" value="GOC"/>
</dbReference>
<dbReference type="Pfam" id="PF04488">
    <property type="entry name" value="Gly_transf_sug"/>
    <property type="match status" value="1"/>
</dbReference>
<reference evidence="2" key="1">
    <citation type="submission" date="2023-08" db="EMBL/GenBank/DDBJ databases">
        <authorList>
            <person name="Page C.A."/>
            <person name="Perez-Diaz I.M."/>
        </authorList>
    </citation>
    <scope>NUCLEOTIDE SEQUENCE</scope>
    <source>
        <strain evidence="2">7.8.46</strain>
    </source>
</reference>
<dbReference type="Gene3D" id="3.90.550.20">
    <property type="match status" value="1"/>
</dbReference>
<dbReference type="RefSeq" id="WP_074029023.1">
    <property type="nucleotide sequence ID" value="NZ_JAGXBR010000049.1"/>
</dbReference>
<proteinExistence type="predicted"/>
<comment type="caution">
    <text evidence="2">The sequence shown here is derived from an EMBL/GenBank/DDBJ whole genome shotgun (WGS) entry which is preliminary data.</text>
</comment>
<evidence type="ECO:0000313" key="3">
    <source>
        <dbReference type="Proteomes" id="UP001267003"/>
    </source>
</evidence>
<dbReference type="PANTHER" id="PTHR32385">
    <property type="entry name" value="MANNOSYL PHOSPHORYLINOSITOL CERAMIDE SYNTHASE"/>
    <property type="match status" value="1"/>
</dbReference>
<dbReference type="AlphaFoldDB" id="A0AAW8W1E4"/>
<dbReference type="SUPFAM" id="SSF53448">
    <property type="entry name" value="Nucleotide-diphospho-sugar transferases"/>
    <property type="match status" value="1"/>
</dbReference>
<dbReference type="GO" id="GO:0051999">
    <property type="term" value="P:mannosyl-inositol phosphorylceramide biosynthetic process"/>
    <property type="evidence" value="ECO:0007669"/>
    <property type="project" value="TreeGrafter"/>
</dbReference>
<dbReference type="InterPro" id="IPR029044">
    <property type="entry name" value="Nucleotide-diphossugar_trans"/>
</dbReference>
<keyword evidence="1" id="KW-0808">Transferase</keyword>
<sequence>MIPKIIHYAWFGDKKKPKNVQNCINTWKKRLPDFRIIEWNETNAPLSDNKFVKQAYENKMWAFVSDYVRIAVVNKYGGVYLDTDVNVLKDFTPLLNNQFFTGFESEGMPFTAVFGAVKHHPLTEKILGFYRQSHFDTENIRAYINTTIVSRLLIDDYGCDPHDSDQLLINGIRIYPSSVLCNPGAQSYAIHIRNGSWVERANISTKIGVFLRGHLKNQRQIYLYLMLKHLEVQIKSLRP</sequence>
<gene>
    <name evidence="2" type="ORF">RI536_17605</name>
</gene>
<accession>A0AAW8W1E4</accession>
<dbReference type="InterPro" id="IPR051706">
    <property type="entry name" value="Glycosyltransferase_domain"/>
</dbReference>
<dbReference type="GO" id="GO:0000030">
    <property type="term" value="F:mannosyltransferase activity"/>
    <property type="evidence" value="ECO:0007669"/>
    <property type="project" value="TreeGrafter"/>
</dbReference>
<protein>
    <submittedName>
        <fullName evidence="2">Glycosyltransferase</fullName>
    </submittedName>
</protein>
<organism evidence="2 3">
    <name type="scientific">Lactiplantibacillus pentosus</name>
    <name type="common">Lactobacillus pentosus</name>
    <dbReference type="NCBI Taxonomy" id="1589"/>
    <lineage>
        <taxon>Bacteria</taxon>
        <taxon>Bacillati</taxon>
        <taxon>Bacillota</taxon>
        <taxon>Bacilli</taxon>
        <taxon>Lactobacillales</taxon>
        <taxon>Lactobacillaceae</taxon>
        <taxon>Lactiplantibacillus</taxon>
    </lineage>
</organism>
<dbReference type="Proteomes" id="UP001267003">
    <property type="component" value="Unassembled WGS sequence"/>
</dbReference>
<evidence type="ECO:0000313" key="2">
    <source>
        <dbReference type="EMBL" id="MDT6991857.1"/>
    </source>
</evidence>
<name>A0AAW8W1E4_LACPE</name>